<sequence>IVEETIATVDHFLGLLAISRGRSSTRTHKEKHFSKFVQRILQTAEVSNTDILVTLIYLRRARAHLSVDTEEWALHRVFLGALLLAHKYTNDSTLRNI</sequence>
<evidence type="ECO:0000313" key="2">
    <source>
        <dbReference type="Proteomes" id="UP000736335"/>
    </source>
</evidence>
<reference evidence="1" key="2">
    <citation type="submission" date="2020-11" db="EMBL/GenBank/DDBJ databases">
        <authorList>
            <consortium name="DOE Joint Genome Institute"/>
            <person name="Kuo A."/>
            <person name="Miyauchi S."/>
            <person name="Kiss E."/>
            <person name="Drula E."/>
            <person name="Kohler A."/>
            <person name="Sanchez-Garcia M."/>
            <person name="Andreopoulos B."/>
            <person name="Barry K.W."/>
            <person name="Bonito G."/>
            <person name="Buee M."/>
            <person name="Carver A."/>
            <person name="Chen C."/>
            <person name="Cichocki N."/>
            <person name="Clum A."/>
            <person name="Culley D."/>
            <person name="Crous P.W."/>
            <person name="Fauchery L."/>
            <person name="Girlanda M."/>
            <person name="Hayes R."/>
            <person name="Keri Z."/>
            <person name="Labutti K."/>
            <person name="Lipzen A."/>
            <person name="Lombard V."/>
            <person name="Magnuson J."/>
            <person name="Maillard F."/>
            <person name="Morin E."/>
            <person name="Murat C."/>
            <person name="Nolan M."/>
            <person name="Ohm R."/>
            <person name="Pangilinan J."/>
            <person name="Pereira M."/>
            <person name="Perotto S."/>
            <person name="Peter M."/>
            <person name="Riley R."/>
            <person name="Sitrit Y."/>
            <person name="Stielow B."/>
            <person name="Szollosi G."/>
            <person name="Zifcakova L."/>
            <person name="Stursova M."/>
            <person name="Spatafora J.W."/>
            <person name="Tedersoo L."/>
            <person name="Vaario L.-M."/>
            <person name="Yamada A."/>
            <person name="Yan M."/>
            <person name="Wang P."/>
            <person name="Xu J."/>
            <person name="Bruns T."/>
            <person name="Baldrian P."/>
            <person name="Vilgalys R."/>
            <person name="Henrissat B."/>
            <person name="Grigoriev I.V."/>
            <person name="Hibbett D."/>
            <person name="Nagy L.G."/>
            <person name="Martin F.M."/>
        </authorList>
    </citation>
    <scope>NUCLEOTIDE SEQUENCE</scope>
    <source>
        <strain evidence="1">UH-Tt-Lm1</strain>
    </source>
</reference>
<feature type="non-terminal residue" evidence="1">
    <location>
        <position position="1"/>
    </location>
</feature>
<accession>A0A9P6L0W5</accession>
<comment type="caution">
    <text evidence="1">The sequence shown here is derived from an EMBL/GenBank/DDBJ whole genome shotgun (WGS) entry which is preliminary data.</text>
</comment>
<dbReference type="GO" id="GO:0019901">
    <property type="term" value="F:protein kinase binding"/>
    <property type="evidence" value="ECO:0007669"/>
    <property type="project" value="InterPro"/>
</dbReference>
<dbReference type="Gene3D" id="1.10.472.10">
    <property type="entry name" value="Cyclin-like"/>
    <property type="match status" value="1"/>
</dbReference>
<dbReference type="CDD" id="cd20557">
    <property type="entry name" value="CYCLIN_ScPCL1-like"/>
    <property type="match status" value="1"/>
</dbReference>
<evidence type="ECO:0000313" key="1">
    <source>
        <dbReference type="EMBL" id="KAF9777704.1"/>
    </source>
</evidence>
<evidence type="ECO:0008006" key="3">
    <source>
        <dbReference type="Google" id="ProtNLM"/>
    </source>
</evidence>
<feature type="non-terminal residue" evidence="1">
    <location>
        <position position="97"/>
    </location>
</feature>
<dbReference type="Pfam" id="PF08613">
    <property type="entry name" value="Cyclin"/>
    <property type="match status" value="1"/>
</dbReference>
<organism evidence="1 2">
    <name type="scientific">Thelephora terrestris</name>
    <dbReference type="NCBI Taxonomy" id="56493"/>
    <lineage>
        <taxon>Eukaryota</taxon>
        <taxon>Fungi</taxon>
        <taxon>Dikarya</taxon>
        <taxon>Basidiomycota</taxon>
        <taxon>Agaricomycotina</taxon>
        <taxon>Agaricomycetes</taxon>
        <taxon>Thelephorales</taxon>
        <taxon>Thelephoraceae</taxon>
        <taxon>Thelephora</taxon>
    </lineage>
</organism>
<reference evidence="1" key="1">
    <citation type="journal article" date="2020" name="Nat. Commun.">
        <title>Large-scale genome sequencing of mycorrhizal fungi provides insights into the early evolution of symbiotic traits.</title>
        <authorList>
            <person name="Miyauchi S."/>
            <person name="Kiss E."/>
            <person name="Kuo A."/>
            <person name="Drula E."/>
            <person name="Kohler A."/>
            <person name="Sanchez-Garcia M."/>
            <person name="Morin E."/>
            <person name="Andreopoulos B."/>
            <person name="Barry K.W."/>
            <person name="Bonito G."/>
            <person name="Buee M."/>
            <person name="Carver A."/>
            <person name="Chen C."/>
            <person name="Cichocki N."/>
            <person name="Clum A."/>
            <person name="Culley D."/>
            <person name="Crous P.W."/>
            <person name="Fauchery L."/>
            <person name="Girlanda M."/>
            <person name="Hayes R.D."/>
            <person name="Keri Z."/>
            <person name="LaButti K."/>
            <person name="Lipzen A."/>
            <person name="Lombard V."/>
            <person name="Magnuson J."/>
            <person name="Maillard F."/>
            <person name="Murat C."/>
            <person name="Nolan M."/>
            <person name="Ohm R.A."/>
            <person name="Pangilinan J."/>
            <person name="Pereira M.F."/>
            <person name="Perotto S."/>
            <person name="Peter M."/>
            <person name="Pfister S."/>
            <person name="Riley R."/>
            <person name="Sitrit Y."/>
            <person name="Stielow J.B."/>
            <person name="Szollosi G."/>
            <person name="Zifcakova L."/>
            <person name="Stursova M."/>
            <person name="Spatafora J.W."/>
            <person name="Tedersoo L."/>
            <person name="Vaario L.M."/>
            <person name="Yamada A."/>
            <person name="Yan M."/>
            <person name="Wang P."/>
            <person name="Xu J."/>
            <person name="Bruns T."/>
            <person name="Baldrian P."/>
            <person name="Vilgalys R."/>
            <person name="Dunand C."/>
            <person name="Henrissat B."/>
            <person name="Grigoriev I.V."/>
            <person name="Hibbett D."/>
            <person name="Nagy L.G."/>
            <person name="Martin F.M."/>
        </authorList>
    </citation>
    <scope>NUCLEOTIDE SEQUENCE</scope>
    <source>
        <strain evidence="1">UH-Tt-Lm1</strain>
    </source>
</reference>
<dbReference type="InterPro" id="IPR013922">
    <property type="entry name" value="Cyclin_PHO80-like"/>
</dbReference>
<proteinExistence type="predicted"/>
<gene>
    <name evidence="1" type="ORF">BJ322DRAFT_978425</name>
</gene>
<dbReference type="EMBL" id="WIUZ02000029">
    <property type="protein sequence ID" value="KAF9777704.1"/>
    <property type="molecule type" value="Genomic_DNA"/>
</dbReference>
<keyword evidence="2" id="KW-1185">Reference proteome</keyword>
<dbReference type="Proteomes" id="UP000736335">
    <property type="component" value="Unassembled WGS sequence"/>
</dbReference>
<dbReference type="AlphaFoldDB" id="A0A9P6L0W5"/>
<dbReference type="OrthoDB" id="10250320at2759"/>
<name>A0A9P6L0W5_9AGAM</name>
<protein>
    <recommendedName>
        <fullName evidence="3">Cyclin N-terminal domain-containing protein</fullName>
    </recommendedName>
</protein>